<feature type="domain" description="CCHC-type" evidence="2">
    <location>
        <begin position="312"/>
        <end position="325"/>
    </location>
</feature>
<dbReference type="PROSITE" id="PS50158">
    <property type="entry name" value="ZF_CCHC"/>
    <property type="match status" value="2"/>
</dbReference>
<dbReference type="GO" id="GO:0008270">
    <property type="term" value="F:zinc ion binding"/>
    <property type="evidence" value="ECO:0007669"/>
    <property type="project" value="UniProtKB-KW"/>
</dbReference>
<dbReference type="EMBL" id="JARPUR010000005">
    <property type="protein sequence ID" value="KAK4876402.1"/>
    <property type="molecule type" value="Genomic_DNA"/>
</dbReference>
<evidence type="ECO:0000256" key="1">
    <source>
        <dbReference type="PROSITE-ProRule" id="PRU00047"/>
    </source>
</evidence>
<keyword evidence="1" id="KW-0862">Zinc</keyword>
<comment type="caution">
    <text evidence="3">The sequence shown here is derived from an EMBL/GenBank/DDBJ whole genome shotgun (WGS) entry which is preliminary data.</text>
</comment>
<keyword evidence="4" id="KW-1185">Reference proteome</keyword>
<dbReference type="Proteomes" id="UP001353858">
    <property type="component" value="Unassembled WGS sequence"/>
</dbReference>
<dbReference type="InterPro" id="IPR036875">
    <property type="entry name" value="Znf_CCHC_sf"/>
</dbReference>
<name>A0AAN7P4G3_9COLE</name>
<reference evidence="4" key="1">
    <citation type="submission" date="2023-01" db="EMBL/GenBank/DDBJ databases">
        <title>Key to firefly adult light organ development and bioluminescence: homeobox transcription factors regulate luciferase expression and transportation to peroxisome.</title>
        <authorList>
            <person name="Fu X."/>
        </authorList>
    </citation>
    <scope>NUCLEOTIDE SEQUENCE [LARGE SCALE GENOMIC DNA]</scope>
</reference>
<dbReference type="SUPFAM" id="SSF57756">
    <property type="entry name" value="Retrovirus zinc finger-like domains"/>
    <property type="match status" value="1"/>
</dbReference>
<dbReference type="InterPro" id="IPR001878">
    <property type="entry name" value="Znf_CCHC"/>
</dbReference>
<dbReference type="GO" id="GO:0003676">
    <property type="term" value="F:nucleic acid binding"/>
    <property type="evidence" value="ECO:0007669"/>
    <property type="project" value="InterPro"/>
</dbReference>
<keyword evidence="1" id="KW-0863">Zinc-finger</keyword>
<proteinExistence type="predicted"/>
<dbReference type="SMART" id="SM00343">
    <property type="entry name" value="ZnF_C2HC"/>
    <property type="match status" value="2"/>
</dbReference>
<dbReference type="Gene3D" id="4.10.60.10">
    <property type="entry name" value="Zinc finger, CCHC-type"/>
    <property type="match status" value="1"/>
</dbReference>
<evidence type="ECO:0000313" key="4">
    <source>
        <dbReference type="Proteomes" id="UP001353858"/>
    </source>
</evidence>
<sequence>MAAKYKIIASHLELDELIYELEYRGFPTSCDINCMRKELRKILNLERIGHGSKYPECNKTFSDEIQACNDKISVLSEKISEFTARSDRKEFLILNSRLSHLMARADRLPMANEQEKVQRASTITKILKISETLNETLKLRKSHNDTVSFLQSDSGSDEEDIGNAHASTPSRLVEVVSENAHSNRAGVLLKPDRLALVEINSEQELLKYGRKIEEIEVRKRHVSEARGLRTQLHLEPDLAYVETSSERRGRGDVNMSRKLENIKLVQAVENRKDSGEILVESSASTVPDFRCWNCNLPGHSARGCKAPRTIHCYRCGKPGILTKQCCNSGNGLRRH</sequence>
<feature type="domain" description="CCHC-type" evidence="2">
    <location>
        <begin position="290"/>
        <end position="305"/>
    </location>
</feature>
<keyword evidence="1" id="KW-0479">Metal-binding</keyword>
<evidence type="ECO:0000259" key="2">
    <source>
        <dbReference type="PROSITE" id="PS50158"/>
    </source>
</evidence>
<organism evidence="3 4">
    <name type="scientific">Aquatica leii</name>
    <dbReference type="NCBI Taxonomy" id="1421715"/>
    <lineage>
        <taxon>Eukaryota</taxon>
        <taxon>Metazoa</taxon>
        <taxon>Ecdysozoa</taxon>
        <taxon>Arthropoda</taxon>
        <taxon>Hexapoda</taxon>
        <taxon>Insecta</taxon>
        <taxon>Pterygota</taxon>
        <taxon>Neoptera</taxon>
        <taxon>Endopterygota</taxon>
        <taxon>Coleoptera</taxon>
        <taxon>Polyphaga</taxon>
        <taxon>Elateriformia</taxon>
        <taxon>Elateroidea</taxon>
        <taxon>Lampyridae</taxon>
        <taxon>Luciolinae</taxon>
        <taxon>Aquatica</taxon>
    </lineage>
</organism>
<evidence type="ECO:0000313" key="3">
    <source>
        <dbReference type="EMBL" id="KAK4876402.1"/>
    </source>
</evidence>
<gene>
    <name evidence="3" type="ORF">RN001_012824</name>
</gene>
<dbReference type="AlphaFoldDB" id="A0AAN7P4G3"/>
<protein>
    <recommendedName>
        <fullName evidence="2">CCHC-type domain-containing protein</fullName>
    </recommendedName>
</protein>
<accession>A0AAN7P4G3</accession>